<sequence length="62" mass="7296">MMMFYCKKEVYVFYIFLYSCEEATLAIKEDGNFYVSIGINNYANTFAGTYSIVITVKLYLRM</sequence>
<protein>
    <submittedName>
        <fullName evidence="1">Uncharacterized protein</fullName>
    </submittedName>
</protein>
<evidence type="ECO:0000313" key="1">
    <source>
        <dbReference type="EMBL" id="KGF45247.1"/>
    </source>
</evidence>
<organism evidence="1 2">
    <name type="scientific">Prevotella bivia DNF00320</name>
    <dbReference type="NCBI Taxonomy" id="1401068"/>
    <lineage>
        <taxon>Bacteria</taxon>
        <taxon>Pseudomonadati</taxon>
        <taxon>Bacteroidota</taxon>
        <taxon>Bacteroidia</taxon>
        <taxon>Bacteroidales</taxon>
        <taxon>Prevotellaceae</taxon>
        <taxon>Prevotella</taxon>
    </lineage>
</organism>
<dbReference type="Proteomes" id="UP000029525">
    <property type="component" value="Unassembled WGS sequence"/>
</dbReference>
<dbReference type="PROSITE" id="PS51257">
    <property type="entry name" value="PROKAR_LIPOPROTEIN"/>
    <property type="match status" value="1"/>
</dbReference>
<evidence type="ECO:0000313" key="2">
    <source>
        <dbReference type="Proteomes" id="UP000029525"/>
    </source>
</evidence>
<accession>A0A096BRE6</accession>
<proteinExistence type="predicted"/>
<dbReference type="AlphaFoldDB" id="A0A096BRE6"/>
<gene>
    <name evidence="1" type="ORF">HMPREF0647_02705</name>
</gene>
<dbReference type="EMBL" id="JRNQ01000017">
    <property type="protein sequence ID" value="KGF45247.1"/>
    <property type="molecule type" value="Genomic_DNA"/>
</dbReference>
<name>A0A096BRE6_9BACT</name>
<reference evidence="1 2" key="1">
    <citation type="submission" date="2014-07" db="EMBL/GenBank/DDBJ databases">
        <authorList>
            <person name="McCorrison J."/>
            <person name="Sanka R."/>
            <person name="Torralba M."/>
            <person name="Gillis M."/>
            <person name="Haft D.H."/>
            <person name="Methe B."/>
            <person name="Sutton G."/>
            <person name="Nelson K.E."/>
        </authorList>
    </citation>
    <scope>NUCLEOTIDE SEQUENCE [LARGE SCALE GENOMIC DNA]</scope>
    <source>
        <strain evidence="1 2">DNF00320</strain>
    </source>
</reference>
<comment type="caution">
    <text evidence="1">The sequence shown here is derived from an EMBL/GenBank/DDBJ whole genome shotgun (WGS) entry which is preliminary data.</text>
</comment>